<sequence>MTIETYYPNLNVKHLLDKIRQETLRQNLASGVPPTPLPPPPAATGELVLKGDFEREAINNQIDYIEGFIKTAESRAAVRDQLPEKFGRFPWLLFKPLQALALKILNTIFRDQREVNLNLASALRECLQLNRQLLSEVESLRSQSHQDLENLMAVSQSLSGYSQAVEKNLVNNTQNLEEKLHNLDQKWQERQQQNQDELQGEIQELERKMQSQIEQMDQKRDRIANQIQEGLQSQIEQLDQKRDRIANQIQEGLQSQIEQLDQKRDRIANQIQEGLQTQIEQLDRELYQKTEQLQEYLETQIKDSNEKNFQNSHYLKIDLLQQKRLINKFLEVTAGGEGISSREPAQIFAGELDHSLDAFYFAFEERFRGSREEINRRLEVYLPRLREAQIAPGDSLILDLGCGRGEWLELLRDNGYRARGIDLNRVVIEQCQSRGLDVLEGDVMAYLQSMPDDSVAAITGFHIIEHLPFEILVKLLNEAFRVLRQRGLVIFETPNPANVLVGSCNFYFDPTHRNPLPSLMTQFLVQYCGFAEVEILNLNPSDGFKADEGNELDELSKQFNQYFYGPMDYAVIGYKL</sequence>
<evidence type="ECO:0000256" key="1">
    <source>
        <dbReference type="SAM" id="Coils"/>
    </source>
</evidence>
<comment type="caution">
    <text evidence="2">The sequence shown here is derived from an EMBL/GenBank/DDBJ whole genome shotgun (WGS) entry which is preliminary data.</text>
</comment>
<gene>
    <name evidence="2" type="ORF">EWV54_00500</name>
</gene>
<dbReference type="SUPFAM" id="SSF53335">
    <property type="entry name" value="S-adenosyl-L-methionine-dependent methyltransferases"/>
    <property type="match status" value="1"/>
</dbReference>
<dbReference type="EMBL" id="SFAV01000006">
    <property type="protein sequence ID" value="TRU93548.1"/>
    <property type="molecule type" value="Genomic_DNA"/>
</dbReference>
<dbReference type="PANTHER" id="PTHR43861">
    <property type="entry name" value="TRANS-ACONITATE 2-METHYLTRANSFERASE-RELATED"/>
    <property type="match status" value="1"/>
</dbReference>
<proteinExistence type="predicted"/>
<evidence type="ECO:0000313" key="2">
    <source>
        <dbReference type="EMBL" id="TRU93548.1"/>
    </source>
</evidence>
<feature type="coiled-coil region" evidence="1">
    <location>
        <begin position="123"/>
        <end position="299"/>
    </location>
</feature>
<dbReference type="CDD" id="cd02440">
    <property type="entry name" value="AdoMet_MTases"/>
    <property type="match status" value="1"/>
</dbReference>
<protein>
    <submittedName>
        <fullName evidence="2">Methyltransferase domain-containing protein</fullName>
    </submittedName>
</protein>
<dbReference type="GO" id="GO:0032259">
    <property type="term" value="P:methylation"/>
    <property type="evidence" value="ECO:0007669"/>
    <property type="project" value="UniProtKB-KW"/>
</dbReference>
<accession>A0A552JCS1</accession>
<dbReference type="InterPro" id="IPR029063">
    <property type="entry name" value="SAM-dependent_MTases_sf"/>
</dbReference>
<dbReference type="SUPFAM" id="SSF58113">
    <property type="entry name" value="Apolipoprotein A-I"/>
    <property type="match status" value="1"/>
</dbReference>
<keyword evidence="2" id="KW-0808">Transferase</keyword>
<keyword evidence="1" id="KW-0175">Coiled coil</keyword>
<keyword evidence="2" id="KW-0489">Methyltransferase</keyword>
<reference evidence="2 3" key="1">
    <citation type="submission" date="2019-01" db="EMBL/GenBank/DDBJ databases">
        <title>Coherence of Microcystis species and biogeography revealed through population genomics.</title>
        <authorList>
            <person name="Perez-Carrascal O.M."/>
            <person name="Terrat Y."/>
            <person name="Giani A."/>
            <person name="Fortin N."/>
            <person name="Tromas N."/>
            <person name="Shapiro B.J."/>
        </authorList>
    </citation>
    <scope>NUCLEOTIDE SEQUENCE [LARGE SCALE GENOMIC DNA]</scope>
    <source>
        <strain evidence="2">Mn_MB_F_20050700_S1D</strain>
    </source>
</reference>
<dbReference type="Gene3D" id="3.40.50.150">
    <property type="entry name" value="Vaccinia Virus protein VP39"/>
    <property type="match status" value="1"/>
</dbReference>
<evidence type="ECO:0000313" key="3">
    <source>
        <dbReference type="Proteomes" id="UP000319191"/>
    </source>
</evidence>
<dbReference type="Proteomes" id="UP000319191">
    <property type="component" value="Unassembled WGS sequence"/>
</dbReference>
<dbReference type="AlphaFoldDB" id="A0A552JCS1"/>
<dbReference type="GO" id="GO:0008168">
    <property type="term" value="F:methyltransferase activity"/>
    <property type="evidence" value="ECO:0007669"/>
    <property type="project" value="UniProtKB-KW"/>
</dbReference>
<dbReference type="Pfam" id="PF13489">
    <property type="entry name" value="Methyltransf_23"/>
    <property type="match status" value="1"/>
</dbReference>
<name>A0A552JCS1_9CHRO</name>
<dbReference type="Gene3D" id="1.20.120.20">
    <property type="entry name" value="Apolipoprotein"/>
    <property type="match status" value="1"/>
</dbReference>
<organism evidence="2 3">
    <name type="scientific">Microcystis novacekii Mn_MB_F_20050700_S1D</name>
    <dbReference type="NCBI Taxonomy" id="2486266"/>
    <lineage>
        <taxon>Bacteria</taxon>
        <taxon>Bacillati</taxon>
        <taxon>Cyanobacteriota</taxon>
        <taxon>Cyanophyceae</taxon>
        <taxon>Oscillatoriophycideae</taxon>
        <taxon>Chroococcales</taxon>
        <taxon>Microcystaceae</taxon>
        <taxon>Microcystis</taxon>
    </lineage>
</organism>